<proteinExistence type="predicted"/>
<dbReference type="InterPro" id="IPR036589">
    <property type="entry name" value="HCY_dom_sf"/>
</dbReference>
<evidence type="ECO:0000256" key="1">
    <source>
        <dbReference type="ARBA" id="ARBA00022603"/>
    </source>
</evidence>
<reference evidence="4" key="1">
    <citation type="journal article" date="2014" name="Front. Microbiol.">
        <title>High frequency of phylogenetically diverse reductive dehalogenase-homologous genes in deep subseafloor sedimentary metagenomes.</title>
        <authorList>
            <person name="Kawai M."/>
            <person name="Futagami T."/>
            <person name="Toyoda A."/>
            <person name="Takaki Y."/>
            <person name="Nishi S."/>
            <person name="Hori S."/>
            <person name="Arai W."/>
            <person name="Tsubouchi T."/>
            <person name="Morono Y."/>
            <person name="Uchiyama I."/>
            <person name="Ito T."/>
            <person name="Fujiyama A."/>
            <person name="Inagaki F."/>
            <person name="Takami H."/>
        </authorList>
    </citation>
    <scope>NUCLEOTIDE SEQUENCE</scope>
    <source>
        <strain evidence="4">Expedition CK06-06</strain>
    </source>
</reference>
<keyword evidence="1" id="KW-0489">Methyltransferase</keyword>
<keyword evidence="2" id="KW-0808">Transferase</keyword>
<sequence>MISSPRGPTSPITIALSAAARFAIFTPSVITFFNLLDGATGTNLLDKGLAPGESPSILNVKNPQAVYDIHRAYVDAGSDVILTNTFTANPINISSSKLKKVITE</sequence>
<dbReference type="PANTHER" id="PTHR11103:SF18">
    <property type="entry name" value="SLR1189 PROTEIN"/>
    <property type="match status" value="1"/>
</dbReference>
<feature type="non-terminal residue" evidence="4">
    <location>
        <position position="104"/>
    </location>
</feature>
<comment type="caution">
    <text evidence="4">The sequence shown here is derived from an EMBL/GenBank/DDBJ whole genome shotgun (WGS) entry which is preliminary data.</text>
</comment>
<evidence type="ECO:0000313" key="4">
    <source>
        <dbReference type="EMBL" id="GAH28152.1"/>
    </source>
</evidence>
<dbReference type="Pfam" id="PF02574">
    <property type="entry name" value="S-methyl_trans"/>
    <property type="match status" value="1"/>
</dbReference>
<dbReference type="PROSITE" id="PS50970">
    <property type="entry name" value="HCY"/>
    <property type="match status" value="1"/>
</dbReference>
<organism evidence="4">
    <name type="scientific">marine sediment metagenome</name>
    <dbReference type="NCBI Taxonomy" id="412755"/>
    <lineage>
        <taxon>unclassified sequences</taxon>
        <taxon>metagenomes</taxon>
        <taxon>ecological metagenomes</taxon>
    </lineage>
</organism>
<evidence type="ECO:0000256" key="2">
    <source>
        <dbReference type="ARBA" id="ARBA00022679"/>
    </source>
</evidence>
<gene>
    <name evidence="4" type="ORF">S03H2_08070</name>
</gene>
<protein>
    <recommendedName>
        <fullName evidence="3">Hcy-binding domain-containing protein</fullName>
    </recommendedName>
</protein>
<dbReference type="AlphaFoldDB" id="X1E6G4"/>
<accession>X1E6G4</accession>
<dbReference type="GO" id="GO:0008168">
    <property type="term" value="F:methyltransferase activity"/>
    <property type="evidence" value="ECO:0007669"/>
    <property type="project" value="UniProtKB-KW"/>
</dbReference>
<feature type="domain" description="Hcy-binding" evidence="3">
    <location>
        <begin position="22"/>
        <end position="104"/>
    </location>
</feature>
<dbReference type="PANTHER" id="PTHR11103">
    <property type="entry name" value="SLR1189 PROTEIN"/>
    <property type="match status" value="1"/>
</dbReference>
<evidence type="ECO:0000259" key="3">
    <source>
        <dbReference type="PROSITE" id="PS50970"/>
    </source>
</evidence>
<dbReference type="SUPFAM" id="SSF82282">
    <property type="entry name" value="Homocysteine S-methyltransferase"/>
    <property type="match status" value="1"/>
</dbReference>
<dbReference type="EMBL" id="BARU01003849">
    <property type="protein sequence ID" value="GAH28152.1"/>
    <property type="molecule type" value="Genomic_DNA"/>
</dbReference>
<dbReference type="InterPro" id="IPR003726">
    <property type="entry name" value="HCY_dom"/>
</dbReference>
<dbReference type="Gene3D" id="3.20.20.330">
    <property type="entry name" value="Homocysteine-binding-like domain"/>
    <property type="match status" value="1"/>
</dbReference>
<dbReference type="GO" id="GO:0032259">
    <property type="term" value="P:methylation"/>
    <property type="evidence" value="ECO:0007669"/>
    <property type="project" value="UniProtKB-KW"/>
</dbReference>
<name>X1E6G4_9ZZZZ</name>